<proteinExistence type="predicted"/>
<sequence>MVCAKSDLVWNVLASFRLRELAMATGGRRDVLLAAAPKPGDFVLQPEEARDGGARSATPSPLARSASVTVVHNQAQAAHYSVHDIAVPLVLDTSSESVGCESLADIEAQLGFTSDHCYSSPLRRSQRSRQSHTSPSAVTQANETAFRPLLIAATGYPRAARPWCRSFPEPPAGPVVGHPKTALECNATVFTLSTDLDLASQTAAARDYAAKSRGPRARVWPLSKRGRALTDRLPAGLMAVASADGSSLLSSASAANHHGSRCLAIHCTLPARLSLANFVSELAVVEDLRDSWV</sequence>
<protein>
    <submittedName>
        <fullName evidence="2">Hypothetical_protein</fullName>
    </submittedName>
</protein>
<dbReference type="AlphaFoldDB" id="A0A3P3ZFU0"/>
<evidence type="ECO:0000313" key="4">
    <source>
        <dbReference type="Proteomes" id="UP000319462"/>
    </source>
</evidence>
<gene>
    <name evidence="2" type="ORF">LBRM2904_33.1980</name>
    <name evidence="3" type="ORF">LBRM2904_33.2000</name>
</gene>
<reference evidence="2 4" key="1">
    <citation type="submission" date="2018-09" db="EMBL/GenBank/DDBJ databases">
        <authorList>
            <person name="Peiro R."/>
            <person name="Begona"/>
            <person name="Cbmso G."/>
            <person name="Lopez M."/>
            <person name="Gonzalez S."/>
        </authorList>
    </citation>
    <scope>NUCLEOTIDE SEQUENCE [LARGE SCALE GENOMIC DNA]</scope>
</reference>
<dbReference type="EMBL" id="LS997632">
    <property type="protein sequence ID" value="SYZ69130.1"/>
    <property type="molecule type" value="Genomic_DNA"/>
</dbReference>
<dbReference type="Proteomes" id="UP000319462">
    <property type="component" value="Chromosome 33"/>
</dbReference>
<name>A0A3P3ZFU0_LEIBR</name>
<dbReference type="EMBL" id="LS997632">
    <property type="protein sequence ID" value="SYZ69128.1"/>
    <property type="molecule type" value="Genomic_DNA"/>
</dbReference>
<evidence type="ECO:0000256" key="1">
    <source>
        <dbReference type="SAM" id="MobiDB-lite"/>
    </source>
</evidence>
<organism evidence="2 4">
    <name type="scientific">Leishmania braziliensis MHOM/BR/75/M2904</name>
    <dbReference type="NCBI Taxonomy" id="420245"/>
    <lineage>
        <taxon>Eukaryota</taxon>
        <taxon>Discoba</taxon>
        <taxon>Euglenozoa</taxon>
        <taxon>Kinetoplastea</taxon>
        <taxon>Metakinetoplastina</taxon>
        <taxon>Trypanosomatida</taxon>
        <taxon>Trypanosomatidae</taxon>
        <taxon>Leishmaniinae</taxon>
        <taxon>Leishmania</taxon>
        <taxon>Leishmania braziliensis species complex</taxon>
    </lineage>
</organism>
<evidence type="ECO:0000313" key="2">
    <source>
        <dbReference type="EMBL" id="SYZ69128.1"/>
    </source>
</evidence>
<evidence type="ECO:0000313" key="3">
    <source>
        <dbReference type="EMBL" id="SYZ69130.1"/>
    </source>
</evidence>
<feature type="region of interest" description="Disordered" evidence="1">
    <location>
        <begin position="121"/>
        <end position="140"/>
    </location>
</feature>
<accession>A0A3P3ZFU0</accession>